<feature type="transmembrane region" description="Helical" evidence="6">
    <location>
        <begin position="19"/>
        <end position="39"/>
    </location>
</feature>
<keyword evidence="5 6" id="KW-0472">Membrane</keyword>
<evidence type="ECO:0000313" key="9">
    <source>
        <dbReference type="Proteomes" id="UP000033457"/>
    </source>
</evidence>
<evidence type="ECO:0000256" key="3">
    <source>
        <dbReference type="ARBA" id="ARBA00022692"/>
    </source>
</evidence>
<name>A0A0F6QYG5_9CORY</name>
<feature type="transmembrane region" description="Helical" evidence="6">
    <location>
        <begin position="113"/>
        <end position="130"/>
    </location>
</feature>
<dbReference type="InterPro" id="IPR011701">
    <property type="entry name" value="MFS"/>
</dbReference>
<feature type="transmembrane region" description="Helical" evidence="6">
    <location>
        <begin position="45"/>
        <end position="62"/>
    </location>
</feature>
<feature type="transmembrane region" description="Helical" evidence="6">
    <location>
        <begin position="310"/>
        <end position="330"/>
    </location>
</feature>
<dbReference type="AlphaFoldDB" id="A0A0F6QYG5"/>
<evidence type="ECO:0000256" key="4">
    <source>
        <dbReference type="ARBA" id="ARBA00022989"/>
    </source>
</evidence>
<keyword evidence="3 6" id="KW-0812">Transmembrane</keyword>
<evidence type="ECO:0000256" key="2">
    <source>
        <dbReference type="ARBA" id="ARBA00022475"/>
    </source>
</evidence>
<accession>A0A0F6QYG5</accession>
<feature type="transmembrane region" description="Helical" evidence="6">
    <location>
        <begin position="90"/>
        <end position="107"/>
    </location>
</feature>
<dbReference type="SUPFAM" id="SSF103473">
    <property type="entry name" value="MFS general substrate transporter"/>
    <property type="match status" value="1"/>
</dbReference>
<feature type="transmembrane region" description="Helical" evidence="6">
    <location>
        <begin position="220"/>
        <end position="239"/>
    </location>
</feature>
<sequence length="339" mass="36065">MVVFGLPIGRMVDRYPRLFILKSSAIIGLGGALLCVWAASGNFPIIAFAVATILLGAASSAFNTAERAFLKEIVDPDLLAQAMAVNQGRYSIGVIVGPPLAGVLISHSNQAPFLVDAASFLWVLACLLFIRHRPVKATNKSLTTPPLRPAWDWLRSQKQLFAIGWYSPLMNFSFAGITTLSLLSLKYASLSSLSLGFYQAAIGLAGLCGAIIASKLVAKVPAGNMIITAMILFSSSLAVTLGNSWFVIVGMVLSGFFLPIFNAPCSGFFIKSVPHEFQGRCTAILSTSAMIMMPIGNATAGILFESFGHIPAGVFFIVVLGVSSFFFTQLGDVKAIRLS</sequence>
<feature type="domain" description="Major facilitator superfamily (MFS) profile" evidence="7">
    <location>
        <begin position="1"/>
        <end position="335"/>
    </location>
</feature>
<organism evidence="8 9">
    <name type="scientific">Corynebacterium kutscheri</name>
    <dbReference type="NCBI Taxonomy" id="35755"/>
    <lineage>
        <taxon>Bacteria</taxon>
        <taxon>Bacillati</taxon>
        <taxon>Actinomycetota</taxon>
        <taxon>Actinomycetes</taxon>
        <taxon>Mycobacteriales</taxon>
        <taxon>Corynebacteriaceae</taxon>
        <taxon>Corynebacterium</taxon>
    </lineage>
</organism>
<dbReference type="InterPro" id="IPR020846">
    <property type="entry name" value="MFS_dom"/>
</dbReference>
<feature type="transmembrane region" description="Helical" evidence="6">
    <location>
        <begin position="282"/>
        <end position="304"/>
    </location>
</feature>
<comment type="subcellular location">
    <subcellularLocation>
        <location evidence="1">Cell membrane</location>
        <topology evidence="1">Multi-pass membrane protein</topology>
    </subcellularLocation>
</comment>
<dbReference type="PANTHER" id="PTHR23513">
    <property type="entry name" value="INTEGRAL MEMBRANE EFFLUX PROTEIN-RELATED"/>
    <property type="match status" value="1"/>
</dbReference>
<dbReference type="STRING" id="35755.UL82_01645"/>
<protein>
    <submittedName>
        <fullName evidence="8">Arabinose efflux permease family protein</fullName>
    </submittedName>
</protein>
<gene>
    <name evidence="8" type="ORF">UL82_01645</name>
</gene>
<proteinExistence type="predicted"/>
<dbReference type="EMBL" id="CP011312">
    <property type="protein sequence ID" value="AKE40557.1"/>
    <property type="molecule type" value="Genomic_DNA"/>
</dbReference>
<dbReference type="KEGG" id="cku:UL82_01645"/>
<keyword evidence="4 6" id="KW-1133">Transmembrane helix</keyword>
<evidence type="ECO:0000256" key="1">
    <source>
        <dbReference type="ARBA" id="ARBA00004651"/>
    </source>
</evidence>
<feature type="transmembrane region" description="Helical" evidence="6">
    <location>
        <begin position="163"/>
        <end position="183"/>
    </location>
</feature>
<feature type="transmembrane region" description="Helical" evidence="6">
    <location>
        <begin position="245"/>
        <end position="270"/>
    </location>
</feature>
<keyword evidence="2" id="KW-1003">Cell membrane</keyword>
<dbReference type="Gene3D" id="1.20.1250.20">
    <property type="entry name" value="MFS general substrate transporter like domains"/>
    <property type="match status" value="1"/>
</dbReference>
<dbReference type="GO" id="GO:0022857">
    <property type="term" value="F:transmembrane transporter activity"/>
    <property type="evidence" value="ECO:0007669"/>
    <property type="project" value="InterPro"/>
</dbReference>
<dbReference type="InterPro" id="IPR036259">
    <property type="entry name" value="MFS_trans_sf"/>
</dbReference>
<dbReference type="OrthoDB" id="4426939at2"/>
<dbReference type="PROSITE" id="PS50850">
    <property type="entry name" value="MFS"/>
    <property type="match status" value="1"/>
</dbReference>
<dbReference type="CDD" id="cd06173">
    <property type="entry name" value="MFS_MefA_like"/>
    <property type="match status" value="1"/>
</dbReference>
<dbReference type="PANTHER" id="PTHR23513:SF11">
    <property type="entry name" value="STAPHYLOFERRIN A TRANSPORTER"/>
    <property type="match status" value="1"/>
</dbReference>
<evidence type="ECO:0000256" key="6">
    <source>
        <dbReference type="SAM" id="Phobius"/>
    </source>
</evidence>
<keyword evidence="9" id="KW-1185">Reference proteome</keyword>
<reference evidence="8 9" key="1">
    <citation type="journal article" date="2015" name="Genome Announc.">
        <title>Complete Genome Sequence of Corynebacterium kutscheri DSM 20755, a Corynebacterial Type Strain with Remarkably Low G+C Content of Chromosomal DNA.</title>
        <authorList>
            <person name="Ruckert C."/>
            <person name="Albersmeier A."/>
            <person name="Winkler A."/>
            <person name="Tauch A."/>
        </authorList>
    </citation>
    <scope>NUCLEOTIDE SEQUENCE [LARGE SCALE GENOMIC DNA]</scope>
    <source>
        <strain evidence="8 9">DSM 20755</strain>
    </source>
</reference>
<dbReference type="HOGENOM" id="CLU_034180_13_4_11"/>
<evidence type="ECO:0000259" key="7">
    <source>
        <dbReference type="PROSITE" id="PS50850"/>
    </source>
</evidence>
<evidence type="ECO:0000313" key="8">
    <source>
        <dbReference type="EMBL" id="AKE40557.1"/>
    </source>
</evidence>
<dbReference type="Pfam" id="PF07690">
    <property type="entry name" value="MFS_1"/>
    <property type="match status" value="1"/>
</dbReference>
<dbReference type="Proteomes" id="UP000033457">
    <property type="component" value="Chromosome"/>
</dbReference>
<dbReference type="GO" id="GO:0005886">
    <property type="term" value="C:plasma membrane"/>
    <property type="evidence" value="ECO:0007669"/>
    <property type="project" value="UniProtKB-SubCell"/>
</dbReference>
<evidence type="ECO:0000256" key="5">
    <source>
        <dbReference type="ARBA" id="ARBA00023136"/>
    </source>
</evidence>
<feature type="transmembrane region" description="Helical" evidence="6">
    <location>
        <begin position="195"/>
        <end position="213"/>
    </location>
</feature>